<keyword evidence="3" id="KW-1185">Reference proteome</keyword>
<proteinExistence type="predicted"/>
<feature type="domain" description="Reverse transcriptase zinc-binding" evidence="1">
    <location>
        <begin position="28"/>
        <end position="90"/>
    </location>
</feature>
<organism evidence="2 3">
    <name type="scientific">Vicia faba</name>
    <name type="common">Broad bean</name>
    <name type="synonym">Faba vulgaris</name>
    <dbReference type="NCBI Taxonomy" id="3906"/>
    <lineage>
        <taxon>Eukaryota</taxon>
        <taxon>Viridiplantae</taxon>
        <taxon>Streptophyta</taxon>
        <taxon>Embryophyta</taxon>
        <taxon>Tracheophyta</taxon>
        <taxon>Spermatophyta</taxon>
        <taxon>Magnoliopsida</taxon>
        <taxon>eudicotyledons</taxon>
        <taxon>Gunneridae</taxon>
        <taxon>Pentapetalae</taxon>
        <taxon>rosids</taxon>
        <taxon>fabids</taxon>
        <taxon>Fabales</taxon>
        <taxon>Fabaceae</taxon>
        <taxon>Papilionoideae</taxon>
        <taxon>50 kb inversion clade</taxon>
        <taxon>NPAAA clade</taxon>
        <taxon>Hologalegina</taxon>
        <taxon>IRL clade</taxon>
        <taxon>Fabeae</taxon>
        <taxon>Vicia</taxon>
    </lineage>
</organism>
<dbReference type="Pfam" id="PF13966">
    <property type="entry name" value="zf-RVT"/>
    <property type="match status" value="1"/>
</dbReference>
<protein>
    <recommendedName>
        <fullName evidence="1">Reverse transcriptase zinc-binding domain-containing protein</fullName>
    </recommendedName>
</protein>
<sequence length="148" mass="17101">MISLLKILSHKSDYPDVVESIPDGLEGYTVQSSFKLIFADRRFKELKEGSEAAFNILWKTQVSFKVKALGWRIFINMIATKDQLRKRGNEGSTWKRSLNWTSILKKKKIKDGKEGIMWYNVVGSYQVCVCGNSEMMSCSKIRFVMFQI</sequence>
<evidence type="ECO:0000259" key="1">
    <source>
        <dbReference type="Pfam" id="PF13966"/>
    </source>
</evidence>
<dbReference type="EMBL" id="OX451738">
    <property type="protein sequence ID" value="CAI8605504.1"/>
    <property type="molecule type" value="Genomic_DNA"/>
</dbReference>
<dbReference type="AlphaFoldDB" id="A0AAV1A4E3"/>
<dbReference type="Proteomes" id="UP001157006">
    <property type="component" value="Chromosome 3"/>
</dbReference>
<evidence type="ECO:0000313" key="2">
    <source>
        <dbReference type="EMBL" id="CAI8605504.1"/>
    </source>
</evidence>
<dbReference type="InterPro" id="IPR026960">
    <property type="entry name" value="RVT-Znf"/>
</dbReference>
<reference evidence="2 3" key="1">
    <citation type="submission" date="2023-01" db="EMBL/GenBank/DDBJ databases">
        <authorList>
            <person name="Kreplak J."/>
        </authorList>
    </citation>
    <scope>NUCLEOTIDE SEQUENCE [LARGE SCALE GENOMIC DNA]</scope>
</reference>
<evidence type="ECO:0000313" key="3">
    <source>
        <dbReference type="Proteomes" id="UP001157006"/>
    </source>
</evidence>
<name>A0AAV1A4E3_VICFA</name>
<accession>A0AAV1A4E3</accession>
<gene>
    <name evidence="2" type="ORF">VFH_III186360</name>
</gene>